<feature type="compositionally biased region" description="Basic and acidic residues" evidence="4">
    <location>
        <begin position="262"/>
        <end position="272"/>
    </location>
</feature>
<feature type="region of interest" description="Disordered" evidence="4">
    <location>
        <begin position="1"/>
        <end position="31"/>
    </location>
</feature>
<sequence length="303" mass="34299">MGCDGGTIPKRHELVKTAKRPEQKDKDMDRKAKWSTCTISQQPLSSPVVACELGKLYSKESIIEFLLDRSICETANHIRNLKDVKTLKLTPNAGFDSKASGTANEYYDTQSARFVCPVVGIEMNGKYKFYTLWSCGCVLSERAFKEVESETCHNCGEKFDKDDVIVLNAEGEDLEKMETNMKERREKMKKAKKLKKEKSNEKRKAENGVHEFAVPQKLSNAKTDDKQRPAKKPKLSSEVTDTKSKINGSGKDVPAKKAKSSKSKEDKVDIKQSKVYKNLFTSSEKKNGKDNQAHWVTYNPYHL</sequence>
<evidence type="ECO:0000313" key="6">
    <source>
        <dbReference type="Proteomes" id="UP000594262"/>
    </source>
</evidence>
<dbReference type="OrthoDB" id="247013at2759"/>
<dbReference type="InterPro" id="IPR006735">
    <property type="entry name" value="Rtf2"/>
</dbReference>
<evidence type="ECO:0000256" key="4">
    <source>
        <dbReference type="SAM" id="MobiDB-lite"/>
    </source>
</evidence>
<dbReference type="PANTHER" id="PTHR12775">
    <property type="entry name" value="PROTEIN C20ORF43 HOMOLOG"/>
    <property type="match status" value="1"/>
</dbReference>
<accession>A0A7M5VES5</accession>
<dbReference type="EnsemblMetazoa" id="CLYHEMT009017.1">
    <property type="protein sequence ID" value="CLYHEMP009017.1"/>
    <property type="gene ID" value="CLYHEMG009017"/>
</dbReference>
<dbReference type="RefSeq" id="XP_066924071.1">
    <property type="nucleotide sequence ID" value="XM_067067970.1"/>
</dbReference>
<organism evidence="5 6">
    <name type="scientific">Clytia hemisphaerica</name>
    <dbReference type="NCBI Taxonomy" id="252671"/>
    <lineage>
        <taxon>Eukaryota</taxon>
        <taxon>Metazoa</taxon>
        <taxon>Cnidaria</taxon>
        <taxon>Hydrozoa</taxon>
        <taxon>Hydroidolina</taxon>
        <taxon>Leptothecata</taxon>
        <taxon>Obeliida</taxon>
        <taxon>Clytiidae</taxon>
        <taxon>Clytia</taxon>
    </lineage>
</organism>
<evidence type="ECO:0000256" key="1">
    <source>
        <dbReference type="ARBA" id="ARBA00009885"/>
    </source>
</evidence>
<keyword evidence="6" id="KW-1185">Reference proteome</keyword>
<evidence type="ECO:0000313" key="5">
    <source>
        <dbReference type="EnsemblMetazoa" id="CLYHEMP009017.1"/>
    </source>
</evidence>
<dbReference type="GO" id="GO:0006274">
    <property type="term" value="P:DNA replication termination"/>
    <property type="evidence" value="ECO:0007669"/>
    <property type="project" value="TreeGrafter"/>
</dbReference>
<dbReference type="GeneID" id="136811357"/>
<feature type="compositionally biased region" description="Basic and acidic residues" evidence="4">
    <location>
        <begin position="197"/>
        <end position="209"/>
    </location>
</feature>
<dbReference type="AlphaFoldDB" id="A0A7M5VES5"/>
<feature type="compositionally biased region" description="Basic residues" evidence="4">
    <location>
        <begin position="187"/>
        <end position="196"/>
    </location>
</feature>
<feature type="region of interest" description="Disordered" evidence="4">
    <location>
        <begin position="182"/>
        <end position="272"/>
    </location>
</feature>
<proteinExistence type="inferred from homology"/>
<name>A0A7M5VES5_9CNID</name>
<dbReference type="GO" id="GO:0005634">
    <property type="term" value="C:nucleus"/>
    <property type="evidence" value="ECO:0007669"/>
    <property type="project" value="TreeGrafter"/>
</dbReference>
<protein>
    <recommendedName>
        <fullName evidence="2">Replication termination factor 2</fullName>
    </recommendedName>
    <alternativeName>
        <fullName evidence="3">Replication termination factor 2 domain-containing protein 1</fullName>
    </alternativeName>
</protein>
<reference evidence="5" key="1">
    <citation type="submission" date="2021-01" db="UniProtKB">
        <authorList>
            <consortium name="EnsemblMetazoa"/>
        </authorList>
    </citation>
    <scope>IDENTIFICATION</scope>
</reference>
<evidence type="ECO:0000256" key="3">
    <source>
        <dbReference type="ARBA" id="ARBA00030367"/>
    </source>
</evidence>
<comment type="similarity">
    <text evidence="1">Belongs to the rtf2 family.</text>
</comment>
<dbReference type="CDD" id="cd16653">
    <property type="entry name" value="RING-like_Rtf2"/>
    <property type="match status" value="1"/>
</dbReference>
<dbReference type="PANTHER" id="PTHR12775:SF0">
    <property type="entry name" value="REPLICATION TERMINATION FACTOR 2"/>
    <property type="match status" value="1"/>
</dbReference>
<dbReference type="InterPro" id="IPR027799">
    <property type="entry name" value="Rtf2_RING-finger"/>
</dbReference>
<dbReference type="Pfam" id="PF04641">
    <property type="entry name" value="Rtf2"/>
    <property type="match status" value="1"/>
</dbReference>
<dbReference type="Proteomes" id="UP000594262">
    <property type="component" value="Unplaced"/>
</dbReference>
<evidence type="ECO:0000256" key="2">
    <source>
        <dbReference type="ARBA" id="ARBA00015157"/>
    </source>
</evidence>
<feature type="compositionally biased region" description="Basic and acidic residues" evidence="4">
    <location>
        <begin position="10"/>
        <end position="31"/>
    </location>
</feature>